<dbReference type="Proteomes" id="UP000325081">
    <property type="component" value="Unassembled WGS sequence"/>
</dbReference>
<feature type="compositionally biased region" description="Basic and acidic residues" evidence="1">
    <location>
        <begin position="81"/>
        <end position="91"/>
    </location>
</feature>
<evidence type="ECO:0000313" key="2">
    <source>
        <dbReference type="EMBL" id="GER36901.1"/>
    </source>
</evidence>
<gene>
    <name evidence="2" type="ORF">STAS_13290</name>
</gene>
<proteinExistence type="predicted"/>
<dbReference type="GO" id="GO:0003677">
    <property type="term" value="F:DNA binding"/>
    <property type="evidence" value="ECO:0007669"/>
    <property type="project" value="UniProtKB-KW"/>
</dbReference>
<comment type="caution">
    <text evidence="2">The sequence shown here is derived from an EMBL/GenBank/DDBJ whole genome shotgun (WGS) entry which is preliminary data.</text>
</comment>
<accession>A0A5A7PW65</accession>
<evidence type="ECO:0000313" key="3">
    <source>
        <dbReference type="Proteomes" id="UP000325081"/>
    </source>
</evidence>
<name>A0A5A7PW65_STRAF</name>
<sequence>MPPMTKTVSRNTRHMRHISFLHGFQLQVRKPRTNPRTMSISGTGAVRAMRKISRWMESSVKEKQRKIGQAGCIGRRSIMQELKESGRRQNGEDISNLHEAPGMADEQPPSSDSTDPA</sequence>
<evidence type="ECO:0000256" key="1">
    <source>
        <dbReference type="SAM" id="MobiDB-lite"/>
    </source>
</evidence>
<feature type="compositionally biased region" description="Polar residues" evidence="1">
    <location>
        <begin position="108"/>
        <end position="117"/>
    </location>
</feature>
<reference evidence="3" key="1">
    <citation type="journal article" date="2019" name="Curr. Biol.">
        <title>Genome Sequence of Striga asiatica Provides Insight into the Evolution of Plant Parasitism.</title>
        <authorList>
            <person name="Yoshida S."/>
            <person name="Kim S."/>
            <person name="Wafula E.K."/>
            <person name="Tanskanen J."/>
            <person name="Kim Y.M."/>
            <person name="Honaas L."/>
            <person name="Yang Z."/>
            <person name="Spallek T."/>
            <person name="Conn C.E."/>
            <person name="Ichihashi Y."/>
            <person name="Cheong K."/>
            <person name="Cui S."/>
            <person name="Der J.P."/>
            <person name="Gundlach H."/>
            <person name="Jiao Y."/>
            <person name="Hori C."/>
            <person name="Ishida J.K."/>
            <person name="Kasahara H."/>
            <person name="Kiba T."/>
            <person name="Kim M.S."/>
            <person name="Koo N."/>
            <person name="Laohavisit A."/>
            <person name="Lee Y.H."/>
            <person name="Lumba S."/>
            <person name="McCourt P."/>
            <person name="Mortimer J.C."/>
            <person name="Mutuku J.M."/>
            <person name="Nomura T."/>
            <person name="Sasaki-Sekimoto Y."/>
            <person name="Seto Y."/>
            <person name="Wang Y."/>
            <person name="Wakatake T."/>
            <person name="Sakakibara H."/>
            <person name="Demura T."/>
            <person name="Yamaguchi S."/>
            <person name="Yoneyama K."/>
            <person name="Manabe R.I."/>
            <person name="Nelson D.C."/>
            <person name="Schulman A.H."/>
            <person name="Timko M.P."/>
            <person name="dePamphilis C.W."/>
            <person name="Choi D."/>
            <person name="Shirasu K."/>
        </authorList>
    </citation>
    <scope>NUCLEOTIDE SEQUENCE [LARGE SCALE GENOMIC DNA]</scope>
    <source>
        <strain evidence="3">cv. UVA1</strain>
    </source>
</reference>
<keyword evidence="2" id="KW-0238">DNA-binding</keyword>
<keyword evidence="3" id="KW-1185">Reference proteome</keyword>
<feature type="region of interest" description="Disordered" evidence="1">
    <location>
        <begin position="78"/>
        <end position="117"/>
    </location>
</feature>
<dbReference type="EMBL" id="BKCP01005239">
    <property type="protein sequence ID" value="GER36901.1"/>
    <property type="molecule type" value="Genomic_DNA"/>
</dbReference>
<dbReference type="AlphaFoldDB" id="A0A5A7PW65"/>
<protein>
    <submittedName>
        <fullName evidence="2">DNA-binding protein Fis</fullName>
    </submittedName>
</protein>
<organism evidence="2 3">
    <name type="scientific">Striga asiatica</name>
    <name type="common">Asiatic witchweed</name>
    <name type="synonym">Buchnera asiatica</name>
    <dbReference type="NCBI Taxonomy" id="4170"/>
    <lineage>
        <taxon>Eukaryota</taxon>
        <taxon>Viridiplantae</taxon>
        <taxon>Streptophyta</taxon>
        <taxon>Embryophyta</taxon>
        <taxon>Tracheophyta</taxon>
        <taxon>Spermatophyta</taxon>
        <taxon>Magnoliopsida</taxon>
        <taxon>eudicotyledons</taxon>
        <taxon>Gunneridae</taxon>
        <taxon>Pentapetalae</taxon>
        <taxon>asterids</taxon>
        <taxon>lamiids</taxon>
        <taxon>Lamiales</taxon>
        <taxon>Orobanchaceae</taxon>
        <taxon>Buchnereae</taxon>
        <taxon>Striga</taxon>
    </lineage>
</organism>